<dbReference type="Proteomes" id="UP001470230">
    <property type="component" value="Unassembled WGS sequence"/>
</dbReference>
<proteinExistence type="predicted"/>
<evidence type="ECO:0000313" key="3">
    <source>
        <dbReference type="EMBL" id="KAK8844423.1"/>
    </source>
</evidence>
<dbReference type="InterPro" id="IPR036770">
    <property type="entry name" value="Ankyrin_rpt-contain_sf"/>
</dbReference>
<protein>
    <recommendedName>
        <fullName evidence="5">DUF3447 domain-containing protein</fullName>
    </recommendedName>
</protein>
<keyword evidence="2" id="KW-0040">ANK repeat</keyword>
<organism evidence="3 4">
    <name type="scientific">Tritrichomonas musculus</name>
    <dbReference type="NCBI Taxonomy" id="1915356"/>
    <lineage>
        <taxon>Eukaryota</taxon>
        <taxon>Metamonada</taxon>
        <taxon>Parabasalia</taxon>
        <taxon>Tritrichomonadida</taxon>
        <taxon>Tritrichomonadidae</taxon>
        <taxon>Tritrichomonas</taxon>
    </lineage>
</organism>
<evidence type="ECO:0000313" key="4">
    <source>
        <dbReference type="Proteomes" id="UP001470230"/>
    </source>
</evidence>
<dbReference type="PANTHER" id="PTHR24198">
    <property type="entry name" value="ANKYRIN REPEAT AND PROTEIN KINASE DOMAIN-CONTAINING PROTEIN"/>
    <property type="match status" value="1"/>
</dbReference>
<sequence length="805" mass="95237">MNLDEYLNKIQEVQNCLIDFIEEKDDNESDFQNLKRKLLNGIKITSDFLDITILFHLLNSISNNHKRGPDFFIKIDRILSIFKDEIKNKLTNFEIFNIFQKNKIILLSLIEQKILFIDEQISEKIFMEKRLSMQLHLYFWPESKNFDIMSQLYEDDILEYQDNFNELRKQGENHNYICQLIRKDSIDEFISYINKTNLSLNSSIPNSLFETNLFLIENSIDRMDSIYKDDKHISLIEYAAFYGSIRIFKYLLANEVELKPSLFLYAIHGENSEIIHLIEECEIKDISFQQCYEEAIKCHHNQIANYIYDNFWNDNKSSFIKQCLKYHNFQFIQKHIEINNDTFFYLCQYDYFYLANIFIQNYQKQININYEKVKQKELEKYNSGLKFCKCKETALNISVIKGNIDIVKLLLKQKEIDVNAPSIIQKTTKEFDDFDKIDDMKYEKIKNALIYAVEKGNIEIIRLLLENDNIDVNFQQEKRTLYRDDEIGMWTEGSEWIDYGIGILIKRSALIIAVEREKLEIVRLLLNNQKIDPNSQELYINYRGFGASDDVVFERFESPSLNIAISKYNLEISKLLLNHDKIDVNIPSLRYVDLKYFDGHFDDEFSQHESDDENYEEEVCYDICKCEKNALEIAIYKNDNFEVVQLLLNSKKIDLNHCITKTKVFTVMKPLLFYAVENDNIDSVKLLLNLKIYDVNFIVIEGNRQKTALCCAINNNNIEMVKLLLEQENIDVNLKIVSYENEKAPLFCAIEKGNIEIIKLLLAHKNIDVNAKCRINGRNETIFDIALQMRNREIFSLIKNIKKSK</sequence>
<gene>
    <name evidence="3" type="ORF">M9Y10_024281</name>
</gene>
<evidence type="ECO:0000256" key="2">
    <source>
        <dbReference type="ARBA" id="ARBA00023043"/>
    </source>
</evidence>
<keyword evidence="4" id="KW-1185">Reference proteome</keyword>
<accession>A0ABR2HCH2</accession>
<comment type="caution">
    <text evidence="3">The sequence shown here is derived from an EMBL/GenBank/DDBJ whole genome shotgun (WGS) entry which is preliminary data.</text>
</comment>
<dbReference type="PANTHER" id="PTHR24198:SF165">
    <property type="entry name" value="ANKYRIN REPEAT-CONTAINING PROTEIN-RELATED"/>
    <property type="match status" value="1"/>
</dbReference>
<dbReference type="InterPro" id="IPR002110">
    <property type="entry name" value="Ankyrin_rpt"/>
</dbReference>
<dbReference type="EMBL" id="JAPFFF010000032">
    <property type="protein sequence ID" value="KAK8844423.1"/>
    <property type="molecule type" value="Genomic_DNA"/>
</dbReference>
<evidence type="ECO:0000256" key="1">
    <source>
        <dbReference type="ARBA" id="ARBA00022737"/>
    </source>
</evidence>
<dbReference type="SUPFAM" id="SSF48403">
    <property type="entry name" value="Ankyrin repeat"/>
    <property type="match status" value="1"/>
</dbReference>
<dbReference type="SMART" id="SM00248">
    <property type="entry name" value="ANK"/>
    <property type="match status" value="9"/>
</dbReference>
<name>A0ABR2HCH2_9EUKA</name>
<dbReference type="Pfam" id="PF12796">
    <property type="entry name" value="Ank_2"/>
    <property type="match status" value="2"/>
</dbReference>
<keyword evidence="1" id="KW-0677">Repeat</keyword>
<dbReference type="Gene3D" id="1.25.40.20">
    <property type="entry name" value="Ankyrin repeat-containing domain"/>
    <property type="match status" value="3"/>
</dbReference>
<reference evidence="3 4" key="1">
    <citation type="submission" date="2024-04" db="EMBL/GenBank/DDBJ databases">
        <title>Tritrichomonas musculus Genome.</title>
        <authorList>
            <person name="Alves-Ferreira E."/>
            <person name="Grigg M."/>
            <person name="Lorenzi H."/>
            <person name="Galac M."/>
        </authorList>
    </citation>
    <scope>NUCLEOTIDE SEQUENCE [LARGE SCALE GENOMIC DNA]</scope>
    <source>
        <strain evidence="3 4">EAF2021</strain>
    </source>
</reference>
<dbReference type="SUPFAM" id="SSF140860">
    <property type="entry name" value="Pseudo ankyrin repeat-like"/>
    <property type="match status" value="2"/>
</dbReference>
<evidence type="ECO:0008006" key="5">
    <source>
        <dbReference type="Google" id="ProtNLM"/>
    </source>
</evidence>
<dbReference type="Pfam" id="PF00023">
    <property type="entry name" value="Ank"/>
    <property type="match status" value="1"/>
</dbReference>